<accession>A0ABR2CN19</accession>
<sequence>MIENQVAIISGGEGIGGGGPELDLKQGFDRENTKCGSVVGLLGHLLDNLVGFSQPTWNSDICHGILQEVECRNVIGYGTCMGSPVHFVFWELGSRFLKYMKK</sequence>
<keyword evidence="2" id="KW-1185">Reference proteome</keyword>
<gene>
    <name evidence="1" type="ORF">V6N12_004956</name>
</gene>
<dbReference type="Proteomes" id="UP001472677">
    <property type="component" value="Unassembled WGS sequence"/>
</dbReference>
<evidence type="ECO:0000313" key="1">
    <source>
        <dbReference type="EMBL" id="KAK8521038.1"/>
    </source>
</evidence>
<protein>
    <submittedName>
        <fullName evidence="1">Uncharacterized protein</fullName>
    </submittedName>
</protein>
<dbReference type="EMBL" id="JBBPBM010000048">
    <property type="protein sequence ID" value="KAK8521038.1"/>
    <property type="molecule type" value="Genomic_DNA"/>
</dbReference>
<proteinExistence type="predicted"/>
<evidence type="ECO:0000313" key="2">
    <source>
        <dbReference type="Proteomes" id="UP001472677"/>
    </source>
</evidence>
<organism evidence="1 2">
    <name type="scientific">Hibiscus sabdariffa</name>
    <name type="common">roselle</name>
    <dbReference type="NCBI Taxonomy" id="183260"/>
    <lineage>
        <taxon>Eukaryota</taxon>
        <taxon>Viridiplantae</taxon>
        <taxon>Streptophyta</taxon>
        <taxon>Embryophyta</taxon>
        <taxon>Tracheophyta</taxon>
        <taxon>Spermatophyta</taxon>
        <taxon>Magnoliopsida</taxon>
        <taxon>eudicotyledons</taxon>
        <taxon>Gunneridae</taxon>
        <taxon>Pentapetalae</taxon>
        <taxon>rosids</taxon>
        <taxon>malvids</taxon>
        <taxon>Malvales</taxon>
        <taxon>Malvaceae</taxon>
        <taxon>Malvoideae</taxon>
        <taxon>Hibiscus</taxon>
    </lineage>
</organism>
<comment type="caution">
    <text evidence="1">The sequence shown here is derived from an EMBL/GenBank/DDBJ whole genome shotgun (WGS) entry which is preliminary data.</text>
</comment>
<reference evidence="1 2" key="1">
    <citation type="journal article" date="2024" name="G3 (Bethesda)">
        <title>Genome assembly of Hibiscus sabdariffa L. provides insights into metabolisms of medicinal natural products.</title>
        <authorList>
            <person name="Kim T."/>
        </authorList>
    </citation>
    <scope>NUCLEOTIDE SEQUENCE [LARGE SCALE GENOMIC DNA]</scope>
    <source>
        <strain evidence="1">TK-2024</strain>
        <tissue evidence="1">Old leaves</tissue>
    </source>
</reference>
<name>A0ABR2CN19_9ROSI</name>